<dbReference type="RefSeq" id="WP_153759887.1">
    <property type="nucleotide sequence ID" value="NZ_CP045851.1"/>
</dbReference>
<dbReference type="KEGG" id="atq:GH723_12115"/>
<keyword evidence="1" id="KW-1133">Transmembrane helix</keyword>
<sequence>MTDRGYGCGVFAFALPPTLQPRHEDHLALVDLTEEVPEEEVGSPFLAVEEVERPTSPVALAIFGLGLLVAVSLALRAPGLAGLAFVGGVVGGGILNAPTGMERLRTAAALGVPTVALGIITYAFVSSL</sequence>
<organism evidence="2 3">
    <name type="scientific">Actinomarinicola tropica</name>
    <dbReference type="NCBI Taxonomy" id="2789776"/>
    <lineage>
        <taxon>Bacteria</taxon>
        <taxon>Bacillati</taxon>
        <taxon>Actinomycetota</taxon>
        <taxon>Acidimicrobiia</taxon>
        <taxon>Acidimicrobiales</taxon>
        <taxon>Iamiaceae</taxon>
        <taxon>Actinomarinicola</taxon>
    </lineage>
</organism>
<name>A0A5Q2RMJ7_9ACTN</name>
<evidence type="ECO:0000313" key="3">
    <source>
        <dbReference type="Proteomes" id="UP000334019"/>
    </source>
</evidence>
<keyword evidence="1" id="KW-0472">Membrane</keyword>
<feature type="transmembrane region" description="Helical" evidence="1">
    <location>
        <begin position="106"/>
        <end position="125"/>
    </location>
</feature>
<evidence type="ECO:0000256" key="1">
    <source>
        <dbReference type="SAM" id="Phobius"/>
    </source>
</evidence>
<dbReference type="EMBL" id="CP045851">
    <property type="protein sequence ID" value="QGG95781.1"/>
    <property type="molecule type" value="Genomic_DNA"/>
</dbReference>
<proteinExistence type="predicted"/>
<feature type="transmembrane region" description="Helical" evidence="1">
    <location>
        <begin position="58"/>
        <end position="75"/>
    </location>
</feature>
<keyword evidence="3" id="KW-1185">Reference proteome</keyword>
<dbReference type="AlphaFoldDB" id="A0A5Q2RMJ7"/>
<accession>A0A5Q2RMJ7</accession>
<protein>
    <submittedName>
        <fullName evidence="2">Uncharacterized protein</fullName>
    </submittedName>
</protein>
<gene>
    <name evidence="2" type="ORF">GH723_12115</name>
</gene>
<reference evidence="2 3" key="1">
    <citation type="submission" date="2019-11" db="EMBL/GenBank/DDBJ databases">
        <authorList>
            <person name="He Y."/>
        </authorList>
    </citation>
    <scope>NUCLEOTIDE SEQUENCE [LARGE SCALE GENOMIC DNA]</scope>
    <source>
        <strain evidence="2 3">SCSIO 58843</strain>
    </source>
</reference>
<feature type="transmembrane region" description="Helical" evidence="1">
    <location>
        <begin position="81"/>
        <end position="99"/>
    </location>
</feature>
<dbReference type="Proteomes" id="UP000334019">
    <property type="component" value="Chromosome"/>
</dbReference>
<evidence type="ECO:0000313" key="2">
    <source>
        <dbReference type="EMBL" id="QGG95781.1"/>
    </source>
</evidence>
<keyword evidence="1" id="KW-0812">Transmembrane</keyword>